<dbReference type="CDD" id="cd16936">
    <property type="entry name" value="HATPase_RsbW-like"/>
    <property type="match status" value="1"/>
</dbReference>
<name>A0ABN2PQ21_9ACTN</name>
<keyword evidence="5" id="KW-1185">Reference proteome</keyword>
<dbReference type="InterPro" id="IPR050267">
    <property type="entry name" value="Anti-sigma-factor_SerPK"/>
</dbReference>
<accession>A0ABN2PQ21</accession>
<keyword evidence="1" id="KW-0808">Transferase</keyword>
<gene>
    <name evidence="4" type="ORF">GCM10009716_38630</name>
</gene>
<dbReference type="Gene3D" id="3.30.565.10">
    <property type="entry name" value="Histidine kinase-like ATPase, C-terminal domain"/>
    <property type="match status" value="1"/>
</dbReference>
<dbReference type="RefSeq" id="WP_344264121.1">
    <property type="nucleotide sequence ID" value="NZ_BAAAMJ010000046.1"/>
</dbReference>
<dbReference type="PANTHER" id="PTHR35526">
    <property type="entry name" value="ANTI-SIGMA-F FACTOR RSBW-RELATED"/>
    <property type="match status" value="1"/>
</dbReference>
<dbReference type="InterPro" id="IPR036890">
    <property type="entry name" value="HATPase_C_sf"/>
</dbReference>
<keyword evidence="4" id="KW-0067">ATP-binding</keyword>
<protein>
    <submittedName>
        <fullName evidence="4">ATP-binding protein</fullName>
    </submittedName>
</protein>
<proteinExistence type="predicted"/>
<evidence type="ECO:0000256" key="1">
    <source>
        <dbReference type="ARBA" id="ARBA00022527"/>
    </source>
</evidence>
<evidence type="ECO:0000313" key="4">
    <source>
        <dbReference type="EMBL" id="GAA1926846.1"/>
    </source>
</evidence>
<feature type="region of interest" description="Disordered" evidence="2">
    <location>
        <begin position="77"/>
        <end position="98"/>
    </location>
</feature>
<dbReference type="GO" id="GO:0005524">
    <property type="term" value="F:ATP binding"/>
    <property type="evidence" value="ECO:0007669"/>
    <property type="project" value="UniProtKB-KW"/>
</dbReference>
<organism evidence="4 5">
    <name type="scientific">Streptomyces sodiiphilus</name>
    <dbReference type="NCBI Taxonomy" id="226217"/>
    <lineage>
        <taxon>Bacteria</taxon>
        <taxon>Bacillati</taxon>
        <taxon>Actinomycetota</taxon>
        <taxon>Actinomycetes</taxon>
        <taxon>Kitasatosporales</taxon>
        <taxon>Streptomycetaceae</taxon>
        <taxon>Streptomyces</taxon>
    </lineage>
</organism>
<dbReference type="SUPFAM" id="SSF55874">
    <property type="entry name" value="ATPase domain of HSP90 chaperone/DNA topoisomerase II/histidine kinase"/>
    <property type="match status" value="1"/>
</dbReference>
<comment type="caution">
    <text evidence="4">The sequence shown here is derived from an EMBL/GenBank/DDBJ whole genome shotgun (WGS) entry which is preliminary data.</text>
</comment>
<evidence type="ECO:0000259" key="3">
    <source>
        <dbReference type="Pfam" id="PF13581"/>
    </source>
</evidence>
<sequence>MPDAKQKYFEPRPESVRLAREFAVTTLEGWGLHGPADDVRLCVSELASNALAHGSEPGRGFLVRLDAEDGIVRLEVHDSRPRGHRQPRIADPADTDTTGRGLRIVSALADGWGVEDRRPFGKIVWTLFKTARHQGEVQPC</sequence>
<evidence type="ECO:0000256" key="2">
    <source>
        <dbReference type="SAM" id="MobiDB-lite"/>
    </source>
</evidence>
<keyword evidence="4" id="KW-0547">Nucleotide-binding</keyword>
<dbReference type="Pfam" id="PF13581">
    <property type="entry name" value="HATPase_c_2"/>
    <property type="match status" value="1"/>
</dbReference>
<dbReference type="PANTHER" id="PTHR35526:SF3">
    <property type="entry name" value="ANTI-SIGMA-F FACTOR RSBW"/>
    <property type="match status" value="1"/>
</dbReference>
<reference evidence="4 5" key="1">
    <citation type="journal article" date="2019" name="Int. J. Syst. Evol. Microbiol.">
        <title>The Global Catalogue of Microorganisms (GCM) 10K type strain sequencing project: providing services to taxonomists for standard genome sequencing and annotation.</title>
        <authorList>
            <consortium name="The Broad Institute Genomics Platform"/>
            <consortium name="The Broad Institute Genome Sequencing Center for Infectious Disease"/>
            <person name="Wu L."/>
            <person name="Ma J."/>
        </authorList>
    </citation>
    <scope>NUCLEOTIDE SEQUENCE [LARGE SCALE GENOMIC DNA]</scope>
    <source>
        <strain evidence="4 5">JCM 13581</strain>
    </source>
</reference>
<feature type="domain" description="Histidine kinase/HSP90-like ATPase" evidence="3">
    <location>
        <begin position="9"/>
        <end position="124"/>
    </location>
</feature>
<dbReference type="InterPro" id="IPR003594">
    <property type="entry name" value="HATPase_dom"/>
</dbReference>
<keyword evidence="1" id="KW-0418">Kinase</keyword>
<dbReference type="EMBL" id="BAAAMJ010000046">
    <property type="protein sequence ID" value="GAA1926846.1"/>
    <property type="molecule type" value="Genomic_DNA"/>
</dbReference>
<keyword evidence="1" id="KW-0723">Serine/threonine-protein kinase</keyword>
<evidence type="ECO:0000313" key="5">
    <source>
        <dbReference type="Proteomes" id="UP001501303"/>
    </source>
</evidence>
<dbReference type="Proteomes" id="UP001501303">
    <property type="component" value="Unassembled WGS sequence"/>
</dbReference>